<name>A0A401G319_9BACT</name>
<dbReference type="Pfam" id="PF11769">
    <property type="entry name" value="DUF3313"/>
    <property type="match status" value="1"/>
</dbReference>
<gene>
    <name evidence="2" type="ORF">DENIS_4640</name>
</gene>
<reference evidence="3" key="2">
    <citation type="submission" date="2019-01" db="EMBL/GenBank/DDBJ databases">
        <title>Genome sequence of Desulfonema ishimotonii strain Tokyo 01.</title>
        <authorList>
            <person name="Fukui M."/>
        </authorList>
    </citation>
    <scope>NUCLEOTIDE SEQUENCE [LARGE SCALE GENOMIC DNA]</scope>
    <source>
        <strain evidence="3">Tokyo 01</strain>
    </source>
</reference>
<evidence type="ECO:0000256" key="1">
    <source>
        <dbReference type="SAM" id="SignalP"/>
    </source>
</evidence>
<protein>
    <submittedName>
        <fullName evidence="2">DUF3313 domain-containing protein</fullName>
    </submittedName>
</protein>
<comment type="caution">
    <text evidence="2">The sequence shown here is derived from an EMBL/GenBank/DDBJ whole genome shotgun (WGS) entry which is preliminary data.</text>
</comment>
<feature type="signal peptide" evidence="1">
    <location>
        <begin position="1"/>
        <end position="26"/>
    </location>
</feature>
<keyword evidence="3" id="KW-1185">Reference proteome</keyword>
<evidence type="ECO:0000313" key="2">
    <source>
        <dbReference type="EMBL" id="GBC63642.1"/>
    </source>
</evidence>
<evidence type="ECO:0000313" key="3">
    <source>
        <dbReference type="Proteomes" id="UP000288096"/>
    </source>
</evidence>
<dbReference type="PROSITE" id="PS51257">
    <property type="entry name" value="PROKAR_LIPOPROTEIN"/>
    <property type="match status" value="1"/>
</dbReference>
<dbReference type="OrthoDB" id="260045at2"/>
<dbReference type="RefSeq" id="WP_124330689.1">
    <property type="nucleotide sequence ID" value="NZ_BEXT01000001.1"/>
</dbReference>
<dbReference type="InterPro" id="IPR021747">
    <property type="entry name" value="DUF3313"/>
</dbReference>
<dbReference type="AlphaFoldDB" id="A0A401G319"/>
<keyword evidence="1" id="KW-0732">Signal</keyword>
<accession>A0A401G319</accession>
<organism evidence="2 3">
    <name type="scientific">Desulfonema ishimotonii</name>
    <dbReference type="NCBI Taxonomy" id="45657"/>
    <lineage>
        <taxon>Bacteria</taxon>
        <taxon>Pseudomonadati</taxon>
        <taxon>Thermodesulfobacteriota</taxon>
        <taxon>Desulfobacteria</taxon>
        <taxon>Desulfobacterales</taxon>
        <taxon>Desulfococcaceae</taxon>
        <taxon>Desulfonema</taxon>
    </lineage>
</organism>
<dbReference type="Proteomes" id="UP000288096">
    <property type="component" value="Unassembled WGS sequence"/>
</dbReference>
<sequence length="224" mass="24640">MKSKTSIICTLSVCMTLMLMTGCASSPPPMKKSGFLGDYSKLQQGPDGGADYRYIRPNVDFSVYDKIMMDQVEFRFDEGAAYKGIQPDELKKLADAFHKAMVEALQDSYPFVKESGPGVMRVRTAITDVVPSKPTLNTITTIVPVGLAISSIRKATTGVHANVGQAAMEVEILDAQTGEPLATAVDREVGGKFDLVDGMTKWGHAEHIFEFWAKRMREWLDSVH</sequence>
<feature type="chain" id="PRO_5019412631" evidence="1">
    <location>
        <begin position="27"/>
        <end position="224"/>
    </location>
</feature>
<dbReference type="EMBL" id="BEXT01000001">
    <property type="protein sequence ID" value="GBC63642.1"/>
    <property type="molecule type" value="Genomic_DNA"/>
</dbReference>
<proteinExistence type="predicted"/>
<reference evidence="3" key="1">
    <citation type="submission" date="2017-11" db="EMBL/GenBank/DDBJ databases">
        <authorList>
            <person name="Watanabe M."/>
            <person name="Kojima H."/>
        </authorList>
    </citation>
    <scope>NUCLEOTIDE SEQUENCE [LARGE SCALE GENOMIC DNA]</scope>
    <source>
        <strain evidence="3">Tokyo 01</strain>
    </source>
</reference>